<comment type="caution">
    <text evidence="9">The sequence shown here is derived from an EMBL/GenBank/DDBJ whole genome shotgun (WGS) entry which is preliminary data.</text>
</comment>
<comment type="similarity">
    <text evidence="7">Belongs to the TRAP transporter large permease family.</text>
</comment>
<dbReference type="EMBL" id="WUMU01000018">
    <property type="protein sequence ID" value="MXN19407.1"/>
    <property type="molecule type" value="Genomic_DNA"/>
</dbReference>
<dbReference type="GO" id="GO:0005886">
    <property type="term" value="C:plasma membrane"/>
    <property type="evidence" value="ECO:0007669"/>
    <property type="project" value="UniProtKB-SubCell"/>
</dbReference>
<feature type="transmembrane region" description="Helical" evidence="7">
    <location>
        <begin position="341"/>
        <end position="358"/>
    </location>
</feature>
<feature type="transmembrane region" description="Helical" evidence="7">
    <location>
        <begin position="364"/>
        <end position="388"/>
    </location>
</feature>
<sequence>MTPTLIVPFLILIAILGSGVWVGLGLAGIGIFSLEIFRNMPVEKLLAQSMWNGLSSAELLALPLFILMAELLFRSKFIDGVFGALEPWLRNLPGGLLHTNIIGCALFALISGSSAATTTSIGRITVQELKSRGYSERLSIGTLAGAGTLGFLIPPSTIMIVYGVLSQTSVLKLFAAGILPGLLLSACFMGYVAVRAWIDPAITGTSEPVTRSELWRQRLSKLPQLLPFLLLILAILGSMYGGLASPTEAAAFAVFATAIIMAFERTLTLSTLRDAAIGTARTVSMLGLIIASASFLSVTMGFLGMPRAVSAFVGSLHLAPLVLILLLIVIYIVLGSFLEGMSLIVMTLPIVLPLVEAAGYDKVWFGVFLILMVELAQISPPVGMNLFVLQGLTGKPLSQIVRAALPFFTLMMLFVVLLAVFPGVVTGLPALLLGP</sequence>
<keyword evidence="5 7" id="KW-1133">Transmembrane helix</keyword>
<dbReference type="Proteomes" id="UP000477911">
    <property type="component" value="Unassembled WGS sequence"/>
</dbReference>
<evidence type="ECO:0000256" key="2">
    <source>
        <dbReference type="ARBA" id="ARBA00022475"/>
    </source>
</evidence>
<evidence type="ECO:0000256" key="1">
    <source>
        <dbReference type="ARBA" id="ARBA00004429"/>
    </source>
</evidence>
<keyword evidence="6 7" id="KW-0472">Membrane</keyword>
<keyword evidence="2" id="KW-1003">Cell membrane</keyword>
<feature type="transmembrane region" description="Helical" evidence="7">
    <location>
        <begin position="53"/>
        <end position="75"/>
    </location>
</feature>
<name>A0A6L7G742_9RHOB</name>
<evidence type="ECO:0000256" key="4">
    <source>
        <dbReference type="ARBA" id="ARBA00022692"/>
    </source>
</evidence>
<evidence type="ECO:0000313" key="10">
    <source>
        <dbReference type="Proteomes" id="UP000477911"/>
    </source>
</evidence>
<keyword evidence="7" id="KW-0813">Transport</keyword>
<feature type="transmembrane region" description="Helical" evidence="7">
    <location>
        <begin position="249"/>
        <end position="272"/>
    </location>
</feature>
<dbReference type="RefSeq" id="WP_160895533.1">
    <property type="nucleotide sequence ID" value="NZ_WUMU01000018.1"/>
</dbReference>
<evidence type="ECO:0000259" key="8">
    <source>
        <dbReference type="Pfam" id="PF06808"/>
    </source>
</evidence>
<feature type="transmembrane region" description="Helical" evidence="7">
    <location>
        <begin position="171"/>
        <end position="194"/>
    </location>
</feature>
<feature type="transmembrane region" description="Helical" evidence="7">
    <location>
        <begin position="284"/>
        <end position="305"/>
    </location>
</feature>
<accession>A0A6L7G742</accession>
<evidence type="ECO:0000256" key="6">
    <source>
        <dbReference type="ARBA" id="ARBA00023136"/>
    </source>
</evidence>
<comment type="subunit">
    <text evidence="7">The complex comprises the extracytoplasmic solute receptor protein and the two transmembrane proteins.</text>
</comment>
<feature type="domain" description="TRAP C4-dicarboxylate transport system permease DctM subunit" evidence="8">
    <location>
        <begin position="10"/>
        <end position="423"/>
    </location>
</feature>
<feature type="transmembrane region" description="Helical" evidence="7">
    <location>
        <begin position="225"/>
        <end position="243"/>
    </location>
</feature>
<keyword evidence="4 7" id="KW-0812">Transmembrane</keyword>
<dbReference type="NCBIfam" id="TIGR00786">
    <property type="entry name" value="dctM"/>
    <property type="match status" value="1"/>
</dbReference>
<dbReference type="InterPro" id="IPR010656">
    <property type="entry name" value="DctM"/>
</dbReference>
<feature type="transmembrane region" description="Helical" evidence="7">
    <location>
        <begin position="138"/>
        <end position="165"/>
    </location>
</feature>
<comment type="subcellular location">
    <subcellularLocation>
        <location evidence="1 7">Cell inner membrane</location>
        <topology evidence="1 7">Multi-pass membrane protein</topology>
    </subcellularLocation>
</comment>
<keyword evidence="3 7" id="KW-0997">Cell inner membrane</keyword>
<protein>
    <recommendedName>
        <fullName evidence="7">TRAP transporter large permease protein</fullName>
    </recommendedName>
</protein>
<keyword evidence="10" id="KW-1185">Reference proteome</keyword>
<evidence type="ECO:0000313" key="9">
    <source>
        <dbReference type="EMBL" id="MXN19407.1"/>
    </source>
</evidence>
<dbReference type="GO" id="GO:0022857">
    <property type="term" value="F:transmembrane transporter activity"/>
    <property type="evidence" value="ECO:0007669"/>
    <property type="project" value="UniProtKB-UniRule"/>
</dbReference>
<dbReference type="PANTHER" id="PTHR33362:SF5">
    <property type="entry name" value="C4-DICARBOXYLATE TRAP TRANSPORTER LARGE PERMEASE PROTEIN DCTM"/>
    <property type="match status" value="1"/>
</dbReference>
<organism evidence="9 10">
    <name type="scientific">Pseudooceanicola albus</name>
    <dbReference type="NCBI Taxonomy" id="2692189"/>
    <lineage>
        <taxon>Bacteria</taxon>
        <taxon>Pseudomonadati</taxon>
        <taxon>Pseudomonadota</taxon>
        <taxon>Alphaproteobacteria</taxon>
        <taxon>Rhodobacterales</taxon>
        <taxon>Paracoccaceae</taxon>
        <taxon>Pseudooceanicola</taxon>
    </lineage>
</organism>
<feature type="transmembrane region" description="Helical" evidence="7">
    <location>
        <begin position="400"/>
        <end position="425"/>
    </location>
</feature>
<gene>
    <name evidence="9" type="ORF">GR170_16340</name>
</gene>
<feature type="transmembrane region" description="Helical" evidence="7">
    <location>
        <begin position="6"/>
        <end position="32"/>
    </location>
</feature>
<reference evidence="9 10" key="1">
    <citation type="submission" date="2019-12" db="EMBL/GenBank/DDBJ databases">
        <authorList>
            <person name="Li M."/>
        </authorList>
    </citation>
    <scope>NUCLEOTIDE SEQUENCE [LARGE SCALE GENOMIC DNA]</scope>
    <source>
        <strain evidence="9 10">GBMRC 2024</strain>
    </source>
</reference>
<dbReference type="Pfam" id="PF06808">
    <property type="entry name" value="DctM"/>
    <property type="match status" value="1"/>
</dbReference>
<evidence type="ECO:0000256" key="3">
    <source>
        <dbReference type="ARBA" id="ARBA00022519"/>
    </source>
</evidence>
<proteinExistence type="inferred from homology"/>
<feature type="transmembrane region" description="Helical" evidence="7">
    <location>
        <begin position="311"/>
        <end position="334"/>
    </location>
</feature>
<dbReference type="AlphaFoldDB" id="A0A6L7G742"/>
<evidence type="ECO:0000256" key="5">
    <source>
        <dbReference type="ARBA" id="ARBA00022989"/>
    </source>
</evidence>
<dbReference type="InterPro" id="IPR004681">
    <property type="entry name" value="TRAP_DctM"/>
</dbReference>
<evidence type="ECO:0000256" key="7">
    <source>
        <dbReference type="RuleBase" id="RU369079"/>
    </source>
</evidence>
<dbReference type="PANTHER" id="PTHR33362">
    <property type="entry name" value="SIALIC ACID TRAP TRANSPORTER PERMEASE PROTEIN SIAT-RELATED"/>
    <property type="match status" value="1"/>
</dbReference>
<dbReference type="PIRSF" id="PIRSF006066">
    <property type="entry name" value="HI0050"/>
    <property type="match status" value="1"/>
</dbReference>
<feature type="transmembrane region" description="Helical" evidence="7">
    <location>
        <begin position="95"/>
        <end position="117"/>
    </location>
</feature>
<comment type="function">
    <text evidence="7">Part of the tripartite ATP-independent periplasmic (TRAP) transport system.</text>
</comment>